<dbReference type="SUPFAM" id="SSF52540">
    <property type="entry name" value="P-loop containing nucleoside triphosphate hydrolases"/>
    <property type="match status" value="2"/>
</dbReference>
<dbReference type="PANTHER" id="PTHR47957:SF3">
    <property type="entry name" value="ATP-DEPENDENT HELICASE HRQ1"/>
    <property type="match status" value="1"/>
</dbReference>
<dbReference type="Pfam" id="PF00271">
    <property type="entry name" value="Helicase_C"/>
    <property type="match status" value="1"/>
</dbReference>
<dbReference type="EMBL" id="PVTX01000002">
    <property type="protein sequence ID" value="PRZ08599.1"/>
    <property type="molecule type" value="Genomic_DNA"/>
</dbReference>
<sequence length="2174" mass="234131">MSELLPVVQAESLRTALLEYLGTTFALADASTRASLEEFLASPSTGLFRGPYVRLRLPFRPAEDGWRGALDWYGGYPKPYGHQAAAFQRLSSLGPDGSMRRPDPTLVTTGTGSGKTESFLYPILDHVLRARRAGIGGTKAIILYPMNALANDQAKRLTELLTGDPELGGVTAALYTGQQGPERTKVSPAGLITDRSVIRDSPPDILLTNYKMLDQLLLRDTDAKIWSSSARSLQYLVLDEFHTYDGAQGTDVAMLIRRLGLALKSHWPTGTDAPAEAGLTEDDVARPLGAVTPVATSATLGDKGDPTAMLAFARTVFGEEVTEDAVVTESRLPLAEWVGDAGEIAAARGLAPIDPEPLVVDALGDDLGGWDGDALPRLRDVEPATLTRAVVGHLFRERPASAEPDDVVEPGWARPDLAGDDAEDLLTLLKAHPLVSWLITETSDASDLAALARTLPGLPNDPARTARTEALLAAVLSALSHLRKVCGRSALSVDVHLWIRELTRLYRTTAGAAQFGWQDEGVGDDPDDAGTEDRTFPALYCRHCGRSGWGVALAPTGTDLDTHDHDIRGRHLRGDDRFRTLIHAPAEGERAEGGEKVEGLWWFLVGQRRLVTSAPSEEDADGGVLPVLAHPMDDAGGKPSKGDDCPSCGQKDGIRFLGSAIATLLSVSLSSLFGTAGLDAAEKKALVFTDSVQDAAHRAGFVQSRSHALTLRAVLRHAVGDEPVDLETVVDRMIAEAGDDGRRRHRLLPPDLSEREKFAAFWQKKTWAQVHHSVRRRVRRRLLLDVLLEHGLRSAVGRTLEATGTVVAEVRAEPGVLLSAARATLAEVDRQGVLEGFEPTEAELLGWVRGVLEHMRLRGAIDHEWFQKFREEDGNRWWITGGRKRHEGMPGFGKGSSAPGFPRVGGAVTTVGAKSQAAGEDLEPVASPRGWYASWTVKCLRTDTTEAATLARLLLAQLARLDVVGSLLSSSGATTYHLSPRDVVVQGADLDALVAGDLCLECSDCGSAVPASGAVVDQLDGAPCLVARCTGRLRRHALADNFYRSMYGDSDPARVVAREHTSMLEDEVRLAYETAFKSSDPEPDAPNVLVATPTLEMGIDIGDLSTVMLSSLPRTVASYTQRVGRAGRLTGNALALAYVTARGDQLPRFSDPTSVVNGAVRPPATYLDAEEILRRQYFASIADELARRPDAPHPRTAADALGSSEPGTFLGELLAVSEAEGPALLNRFLAGFPEVSTAVADRLRTWALPSVEPSSGEAVPSELAARAHAASITWRTRMETLAHRETDILSAINAPDGLRVKAESTAATSDDERALRTAQAALRLTQHQRGQASSEHWVGVLEEHGLLPNYTLLDDSVALEVSLSWIDPDSRDYRTEHLELSRGSAQALRDFAPGSTFYARGYAIAIDALDLGRGDDAVRTWACCPACGYSADVTDAGAPGAETAPTSCPRCGDDGISDIAQQVEVVKLQRVSSVIRREEATIDDRSDERERERYTIRTLADVDPAGVAKQWFVEDYGFGARYQRQMHIRWLNLGKASAQGATVEIAGQPHDVAMFRVCEQCGKLDTSTGANRASEHRPWCPLRKASTEQVRTVALARSLTTEGLVLRLPESVTLGDDFSLPSLRAALLLALRLRIGGDPDHLEVTNVIDPSPAAGSPAEALLLHDVVRGGTGYLAELADHEAVWTMLRDAWSHLEDCHCQQDGRLSCERCLLPHAGLHEVDHVSRAAAARHLKSILLGRSQGGAEDEVPSSSPWSVTVDEPATTDPESHIELLFRQVLRERLQTLGATLTEKPGPNGSTWSVTMPGGAHWRLEPQVLVPGAGTKPDFILRSDRPGIPPTAIFTDGWRYHASPAVNRLADDAAKRQALRQVGYQVLALTWDDLDGASAATGAPWLHPQATAAVLNEAKDRLSPATLALAGRPALDLLLDWIERPDLAAREELARWMPMLVAPSLTGGVISTDAGIDQVALDVLDGAPLPPGTKFGGVWHHDGLAIGVRDFALGAYEIAVVLDDATDVLGPDHKASWREWLRLSNLLNFRSDLPLSIVTRTMLEGAGPQAAPSGDAATAAEEASRVEDALQARLDEHPRWRQVARLATELEHQLLVEVLDVAAHGVEAPTIGDEVGDGVPLSLSWPDRRVTVRSDDLDPTTTADLVAEGWTILEPDAAAIRAALTH</sequence>
<keyword evidence="1" id="KW-0547">Nucleotide-binding</keyword>
<organism evidence="6 7">
    <name type="scientific">Isoptericola halotolerans</name>
    <dbReference type="NCBI Taxonomy" id="300560"/>
    <lineage>
        <taxon>Bacteria</taxon>
        <taxon>Bacillati</taxon>
        <taxon>Actinomycetota</taxon>
        <taxon>Actinomycetes</taxon>
        <taxon>Micrococcales</taxon>
        <taxon>Promicromonosporaceae</taxon>
        <taxon>Isoptericola</taxon>
    </lineage>
</organism>
<keyword evidence="7" id="KW-1185">Reference proteome</keyword>
<proteinExistence type="predicted"/>
<dbReference type="RefSeq" id="WP_106265462.1">
    <property type="nucleotide sequence ID" value="NZ_PVTX01000002.1"/>
</dbReference>
<gene>
    <name evidence="6" type="ORF">BCL65_102141</name>
</gene>
<dbReference type="InterPro" id="IPR027417">
    <property type="entry name" value="P-loop_NTPase"/>
</dbReference>
<dbReference type="Pfam" id="PF09369">
    <property type="entry name" value="MZB"/>
    <property type="match status" value="1"/>
</dbReference>
<protein>
    <submittedName>
        <fullName evidence="6">Uncharacterized protein DUF1998</fullName>
    </submittedName>
</protein>
<feature type="domain" description="Helicase C-terminal" evidence="5">
    <location>
        <begin position="1015"/>
        <end position="1173"/>
    </location>
</feature>
<keyword evidence="2" id="KW-0067">ATP-binding</keyword>
<evidence type="ECO:0000259" key="4">
    <source>
        <dbReference type="PROSITE" id="PS51192"/>
    </source>
</evidence>
<evidence type="ECO:0000256" key="1">
    <source>
        <dbReference type="ARBA" id="ARBA00022741"/>
    </source>
</evidence>
<evidence type="ECO:0000259" key="5">
    <source>
        <dbReference type="PROSITE" id="PS51194"/>
    </source>
</evidence>
<dbReference type="Pfam" id="PF00270">
    <property type="entry name" value="DEAD"/>
    <property type="match status" value="1"/>
</dbReference>
<evidence type="ECO:0000313" key="6">
    <source>
        <dbReference type="EMBL" id="PRZ08599.1"/>
    </source>
</evidence>
<name>A0ABX5EGI2_9MICO</name>
<feature type="region of interest" description="Disordered" evidence="3">
    <location>
        <begin position="614"/>
        <end position="646"/>
    </location>
</feature>
<feature type="domain" description="Helicase ATP-binding" evidence="4">
    <location>
        <begin position="96"/>
        <end position="318"/>
    </location>
</feature>
<dbReference type="PROSITE" id="PS51192">
    <property type="entry name" value="HELICASE_ATP_BIND_1"/>
    <property type="match status" value="1"/>
</dbReference>
<dbReference type="Proteomes" id="UP000239895">
    <property type="component" value="Unassembled WGS sequence"/>
</dbReference>
<accession>A0ABX5EGI2</accession>
<dbReference type="PROSITE" id="PS51194">
    <property type="entry name" value="HELICASE_CTER"/>
    <property type="match status" value="1"/>
</dbReference>
<comment type="caution">
    <text evidence="6">The sequence shown here is derived from an EMBL/GenBank/DDBJ whole genome shotgun (WGS) entry which is preliminary data.</text>
</comment>
<evidence type="ECO:0000256" key="2">
    <source>
        <dbReference type="ARBA" id="ARBA00022840"/>
    </source>
</evidence>
<feature type="compositionally biased region" description="Basic and acidic residues" evidence="3">
    <location>
        <begin position="631"/>
        <end position="644"/>
    </location>
</feature>
<dbReference type="InterPro" id="IPR011545">
    <property type="entry name" value="DEAD/DEAH_box_helicase_dom"/>
</dbReference>
<evidence type="ECO:0000313" key="7">
    <source>
        <dbReference type="Proteomes" id="UP000239895"/>
    </source>
</evidence>
<dbReference type="Gene3D" id="3.40.50.300">
    <property type="entry name" value="P-loop containing nucleotide triphosphate hydrolases"/>
    <property type="match status" value="2"/>
</dbReference>
<dbReference type="SMART" id="SM00487">
    <property type="entry name" value="DEXDc"/>
    <property type="match status" value="1"/>
</dbReference>
<dbReference type="InterPro" id="IPR018973">
    <property type="entry name" value="MZB"/>
</dbReference>
<dbReference type="SMART" id="SM00490">
    <property type="entry name" value="HELICc"/>
    <property type="match status" value="1"/>
</dbReference>
<dbReference type="InterPro" id="IPR001650">
    <property type="entry name" value="Helicase_C-like"/>
</dbReference>
<reference evidence="6 7" key="1">
    <citation type="submission" date="2018-03" db="EMBL/GenBank/DDBJ databases">
        <title>Comparative analysis of microorganisms from saline springs in Andes Mountain Range, Colombia.</title>
        <authorList>
            <person name="Rubin E."/>
        </authorList>
    </citation>
    <scope>NUCLEOTIDE SEQUENCE [LARGE SCALE GENOMIC DNA]</scope>
    <source>
        <strain evidence="6 7">CG 23</strain>
    </source>
</reference>
<feature type="region of interest" description="Disordered" evidence="3">
    <location>
        <begin position="1741"/>
        <end position="1762"/>
    </location>
</feature>
<dbReference type="PANTHER" id="PTHR47957">
    <property type="entry name" value="ATP-DEPENDENT HELICASE HRQ1"/>
    <property type="match status" value="1"/>
</dbReference>
<dbReference type="InterPro" id="IPR014001">
    <property type="entry name" value="Helicase_ATP-bd"/>
</dbReference>
<evidence type="ECO:0000256" key="3">
    <source>
        <dbReference type="SAM" id="MobiDB-lite"/>
    </source>
</evidence>